<feature type="compositionally biased region" description="Low complexity" evidence="1">
    <location>
        <begin position="265"/>
        <end position="275"/>
    </location>
</feature>
<feature type="compositionally biased region" description="Polar residues" evidence="1">
    <location>
        <begin position="175"/>
        <end position="193"/>
    </location>
</feature>
<dbReference type="EMBL" id="BTSX01000004">
    <property type="protein sequence ID" value="GMS96081.1"/>
    <property type="molecule type" value="Genomic_DNA"/>
</dbReference>
<organism evidence="2 3">
    <name type="scientific">Pristionchus entomophagus</name>
    <dbReference type="NCBI Taxonomy" id="358040"/>
    <lineage>
        <taxon>Eukaryota</taxon>
        <taxon>Metazoa</taxon>
        <taxon>Ecdysozoa</taxon>
        <taxon>Nematoda</taxon>
        <taxon>Chromadorea</taxon>
        <taxon>Rhabditida</taxon>
        <taxon>Rhabditina</taxon>
        <taxon>Diplogasteromorpha</taxon>
        <taxon>Diplogasteroidea</taxon>
        <taxon>Neodiplogasteridae</taxon>
        <taxon>Pristionchus</taxon>
    </lineage>
</organism>
<feature type="non-terminal residue" evidence="2">
    <location>
        <position position="1"/>
    </location>
</feature>
<evidence type="ECO:0000313" key="3">
    <source>
        <dbReference type="Proteomes" id="UP001432027"/>
    </source>
</evidence>
<protein>
    <recommendedName>
        <fullName evidence="4">BED-type domain-containing protein</fullName>
    </recommendedName>
</protein>
<evidence type="ECO:0000313" key="2">
    <source>
        <dbReference type="EMBL" id="GMS96081.1"/>
    </source>
</evidence>
<keyword evidence="3" id="KW-1185">Reference proteome</keyword>
<evidence type="ECO:0000256" key="1">
    <source>
        <dbReference type="SAM" id="MobiDB-lite"/>
    </source>
</evidence>
<proteinExistence type="predicted"/>
<feature type="region of interest" description="Disordered" evidence="1">
    <location>
        <begin position="171"/>
        <end position="198"/>
    </location>
</feature>
<name>A0AAV5TP45_9BILA</name>
<feature type="non-terminal residue" evidence="2">
    <location>
        <position position="486"/>
    </location>
</feature>
<dbReference type="Proteomes" id="UP001432027">
    <property type="component" value="Unassembled WGS sequence"/>
</dbReference>
<sequence length="486" mass="53244">GSHPTSPLGGSRNRNRSLRKTAAVEEEVDPVRDYNETGMNASSLPLRSVPHLLLPPDAPTSLAHLIPNVSVDTNLLVVPSPGSGYKLSPDSSRQPSTDLPSTSDLFSTINSMGFNSNLISMLGSQSNGLHLLGQLARDPKLESGETDDSCALSPNPSFDLSTHTFKSDPTGLLQIHNSSTESQSSISHPNKTIIQDDVRNGGGRFQLIRKKGRSEVWNLFGQVVDTHTHQRLPYVACYACKVLYTDTGGGTGNMTRHRCPLGSSFRSFTGSSTERNNSFDSYRSNRRSASPEAKRMHTNFQSLEESSALSPTAPFQSQQSTDSLSEEEKESLAESAVRCCALDLLHPATFQSRGFLDLASQLLKVGRKRSCLELFPDPATMSQNIDFMSRRSRESSGMEIRDANEVTISIERLMMHGERFVVYHHTLSPNWNMKKSVIGVYSASEVHGFGGALERALAEYRIPVDKKVRAVVPSGTKITLPNVTVY</sequence>
<dbReference type="Gene3D" id="1.10.10.1070">
    <property type="entry name" value="Zinc finger, BED domain-containing"/>
    <property type="match status" value="1"/>
</dbReference>
<gene>
    <name evidence="2" type="ORF">PENTCL1PPCAC_18256</name>
</gene>
<feature type="region of interest" description="Disordered" evidence="1">
    <location>
        <begin position="1"/>
        <end position="27"/>
    </location>
</feature>
<evidence type="ECO:0008006" key="4">
    <source>
        <dbReference type="Google" id="ProtNLM"/>
    </source>
</evidence>
<feature type="region of interest" description="Disordered" evidence="1">
    <location>
        <begin position="265"/>
        <end position="328"/>
    </location>
</feature>
<comment type="caution">
    <text evidence="2">The sequence shown here is derived from an EMBL/GenBank/DDBJ whole genome shotgun (WGS) entry which is preliminary data.</text>
</comment>
<reference evidence="2" key="1">
    <citation type="submission" date="2023-10" db="EMBL/GenBank/DDBJ databases">
        <title>Genome assembly of Pristionchus species.</title>
        <authorList>
            <person name="Yoshida K."/>
            <person name="Sommer R.J."/>
        </authorList>
    </citation>
    <scope>NUCLEOTIDE SEQUENCE</scope>
    <source>
        <strain evidence="2">RS0144</strain>
    </source>
</reference>
<dbReference type="AlphaFoldDB" id="A0AAV5TP45"/>
<feature type="compositionally biased region" description="Polar residues" evidence="1">
    <location>
        <begin position="298"/>
        <end position="322"/>
    </location>
</feature>
<accession>A0AAV5TP45</accession>